<evidence type="ECO:0000259" key="6">
    <source>
        <dbReference type="Pfam" id="PF13193"/>
    </source>
</evidence>
<dbReference type="Pfam" id="PF13193">
    <property type="entry name" value="AMP-binding_C"/>
    <property type="match status" value="1"/>
</dbReference>
<proteinExistence type="predicted"/>
<dbReference type="GO" id="GO:0005783">
    <property type="term" value="C:endoplasmic reticulum"/>
    <property type="evidence" value="ECO:0007669"/>
    <property type="project" value="TreeGrafter"/>
</dbReference>
<feature type="domain" description="AMP-binding enzyme C-terminal" evidence="6">
    <location>
        <begin position="142"/>
        <end position="185"/>
    </location>
</feature>
<dbReference type="PANTHER" id="PTHR43272">
    <property type="entry name" value="LONG-CHAIN-FATTY-ACID--COA LIGASE"/>
    <property type="match status" value="1"/>
</dbReference>
<dbReference type="GO" id="GO:0016020">
    <property type="term" value="C:membrane"/>
    <property type="evidence" value="ECO:0007669"/>
    <property type="project" value="TreeGrafter"/>
</dbReference>
<dbReference type="PANTHER" id="PTHR43272:SF107">
    <property type="entry name" value="LONG-CHAIN-FATTY-ACID--COA LIGASE 5"/>
    <property type="match status" value="1"/>
</dbReference>
<evidence type="ECO:0000259" key="5">
    <source>
        <dbReference type="Pfam" id="PF00501"/>
    </source>
</evidence>
<evidence type="ECO:0000256" key="1">
    <source>
        <dbReference type="ARBA" id="ARBA00022598"/>
    </source>
</evidence>
<evidence type="ECO:0000256" key="3">
    <source>
        <dbReference type="ARBA" id="ARBA00026121"/>
    </source>
</evidence>
<dbReference type="SUPFAM" id="SSF56801">
    <property type="entry name" value="Acetyl-CoA synthetase-like"/>
    <property type="match status" value="1"/>
</dbReference>
<dbReference type="AlphaFoldDB" id="A0A915JYW8"/>
<evidence type="ECO:0000256" key="4">
    <source>
        <dbReference type="SAM" id="SignalP"/>
    </source>
</evidence>
<dbReference type="GO" id="GO:0004467">
    <property type="term" value="F:long-chain fatty acid-CoA ligase activity"/>
    <property type="evidence" value="ECO:0007669"/>
    <property type="project" value="UniProtKB-EC"/>
</dbReference>
<keyword evidence="4" id="KW-0732">Signal</keyword>
<evidence type="ECO:0000313" key="7">
    <source>
        <dbReference type="Proteomes" id="UP000887565"/>
    </source>
</evidence>
<protein>
    <recommendedName>
        <fullName evidence="3">long-chain-fatty-acid--CoA ligase</fullName>
        <ecNumber evidence="3">6.2.1.3</ecNumber>
    </recommendedName>
</protein>
<dbReference type="Pfam" id="PF00501">
    <property type="entry name" value="AMP-binding"/>
    <property type="match status" value="1"/>
</dbReference>
<sequence length="224" mass="24707">MITGSAPCSTEILTFIRAALGCIVLEGYGQTECVACATVSLEGDHSPGHVGPPIPCCKIKLIDVPEMNYFAKDGRGEVCIYGHNVFQGYYKDEENTRQALDDDGWLRTGDIGCWTKEGTLKLIDRKKHIFKLSQGEYIAPEKIEAVYGRCKFVAQCYVHGESLKSCLVGVVVPDSAVLVPYVEKEFNLKNVTFAEICKNERVKKLILDSMNGEGRKAGIASFEQ</sequence>
<name>A0A915JYW8_ROMCU</name>
<dbReference type="Proteomes" id="UP000887565">
    <property type="component" value="Unplaced"/>
</dbReference>
<feature type="chain" id="PRO_5038091904" description="long-chain-fatty-acid--CoA ligase" evidence="4">
    <location>
        <begin position="22"/>
        <end position="224"/>
    </location>
</feature>
<keyword evidence="7" id="KW-1185">Reference proteome</keyword>
<feature type="domain" description="AMP-dependent synthetase/ligase" evidence="5">
    <location>
        <begin position="1"/>
        <end position="90"/>
    </location>
</feature>
<dbReference type="OMA" id="TIEVWLE"/>
<dbReference type="EC" id="6.2.1.3" evidence="3"/>
<evidence type="ECO:0000256" key="2">
    <source>
        <dbReference type="ARBA" id="ARBA00022832"/>
    </source>
</evidence>
<accession>A0A915JYW8</accession>
<feature type="signal peptide" evidence="4">
    <location>
        <begin position="1"/>
        <end position="21"/>
    </location>
</feature>
<reference evidence="8" key="1">
    <citation type="submission" date="2022-11" db="UniProtKB">
        <authorList>
            <consortium name="WormBaseParasite"/>
        </authorList>
    </citation>
    <scope>IDENTIFICATION</scope>
</reference>
<evidence type="ECO:0000313" key="8">
    <source>
        <dbReference type="WBParaSite" id="nRc.2.0.1.t31676-RA"/>
    </source>
</evidence>
<dbReference type="InterPro" id="IPR042099">
    <property type="entry name" value="ANL_N_sf"/>
</dbReference>
<keyword evidence="2" id="KW-0443">Lipid metabolism</keyword>
<dbReference type="WBParaSite" id="nRc.2.0.1.t31676-RA">
    <property type="protein sequence ID" value="nRc.2.0.1.t31676-RA"/>
    <property type="gene ID" value="nRc.2.0.1.g31676"/>
</dbReference>
<dbReference type="InterPro" id="IPR000873">
    <property type="entry name" value="AMP-dep_synth/lig_dom"/>
</dbReference>
<dbReference type="Gene3D" id="3.40.50.12780">
    <property type="entry name" value="N-terminal domain of ligase-like"/>
    <property type="match status" value="1"/>
</dbReference>
<dbReference type="InterPro" id="IPR025110">
    <property type="entry name" value="AMP-bd_C"/>
</dbReference>
<keyword evidence="2" id="KW-0276">Fatty acid metabolism</keyword>
<organism evidence="7 8">
    <name type="scientific">Romanomermis culicivorax</name>
    <name type="common">Nematode worm</name>
    <dbReference type="NCBI Taxonomy" id="13658"/>
    <lineage>
        <taxon>Eukaryota</taxon>
        <taxon>Metazoa</taxon>
        <taxon>Ecdysozoa</taxon>
        <taxon>Nematoda</taxon>
        <taxon>Enoplea</taxon>
        <taxon>Dorylaimia</taxon>
        <taxon>Mermithida</taxon>
        <taxon>Mermithoidea</taxon>
        <taxon>Mermithidae</taxon>
        <taxon>Romanomermis</taxon>
    </lineage>
</organism>
<keyword evidence="1" id="KW-0436">Ligase</keyword>